<protein>
    <recommendedName>
        <fullName evidence="7">5'-nucleotidase SurE</fullName>
        <ecNumber evidence="7">3.1.3.5</ecNumber>
    </recommendedName>
    <alternativeName>
        <fullName evidence="7">Nucleoside 5'-monophosphate phosphohydrolase</fullName>
    </alternativeName>
</protein>
<evidence type="ECO:0000313" key="11">
    <source>
        <dbReference type="EMBL" id="HGL17961.1"/>
    </source>
</evidence>
<keyword evidence="3 7" id="KW-0963">Cytoplasm</keyword>
<evidence type="ECO:0000313" key="10">
    <source>
        <dbReference type="EMBL" id="HGL17946.1"/>
    </source>
</evidence>
<feature type="binding site" evidence="7">
    <location>
        <position position="42"/>
    </location>
    <ligand>
        <name>a divalent metal cation</name>
        <dbReference type="ChEBI" id="CHEBI:60240"/>
    </ligand>
</feature>
<evidence type="ECO:0000256" key="4">
    <source>
        <dbReference type="ARBA" id="ARBA00022723"/>
    </source>
</evidence>
<evidence type="ECO:0000259" key="8">
    <source>
        <dbReference type="Pfam" id="PF01975"/>
    </source>
</evidence>
<evidence type="ECO:0000256" key="3">
    <source>
        <dbReference type="ARBA" id="ARBA00022490"/>
    </source>
</evidence>
<keyword evidence="4 7" id="KW-0479">Metal-binding</keyword>
<comment type="cofactor">
    <cofactor evidence="7">
        <name>a divalent metal cation</name>
        <dbReference type="ChEBI" id="CHEBI:60240"/>
    </cofactor>
    <text evidence="7">Binds 1 divalent metal cation per subunit.</text>
</comment>
<dbReference type="EC" id="3.1.3.5" evidence="7"/>
<dbReference type="EMBL" id="DTDJ01000043">
    <property type="protein sequence ID" value="HGL17946.1"/>
    <property type="molecule type" value="Genomic_DNA"/>
</dbReference>
<dbReference type="GO" id="GO:0046872">
    <property type="term" value="F:metal ion binding"/>
    <property type="evidence" value="ECO:0007669"/>
    <property type="project" value="UniProtKB-UniRule"/>
</dbReference>
<dbReference type="PANTHER" id="PTHR30457:SF12">
    <property type="entry name" value="5'_3'-NUCLEOTIDASE SURE"/>
    <property type="match status" value="1"/>
</dbReference>
<dbReference type="InterPro" id="IPR036523">
    <property type="entry name" value="SurE-like_sf"/>
</dbReference>
<feature type="binding site" evidence="7">
    <location>
        <position position="11"/>
    </location>
    <ligand>
        <name>a divalent metal cation</name>
        <dbReference type="ChEBI" id="CHEBI:60240"/>
    </ligand>
</feature>
<dbReference type="Pfam" id="PF01975">
    <property type="entry name" value="SurE"/>
    <property type="match status" value="1"/>
</dbReference>
<evidence type="ECO:0000256" key="2">
    <source>
        <dbReference type="ARBA" id="ARBA00011062"/>
    </source>
</evidence>
<evidence type="ECO:0000256" key="6">
    <source>
        <dbReference type="ARBA" id="ARBA00022801"/>
    </source>
</evidence>
<dbReference type="InterPro" id="IPR002828">
    <property type="entry name" value="SurE-like_Pase/nucleotidase"/>
</dbReference>
<dbReference type="PANTHER" id="PTHR30457">
    <property type="entry name" value="5'-NUCLEOTIDASE SURE"/>
    <property type="match status" value="1"/>
</dbReference>
<dbReference type="HAMAP" id="MF_00060">
    <property type="entry name" value="SurE"/>
    <property type="match status" value="1"/>
</dbReference>
<dbReference type="EMBL" id="DSOL01000222">
    <property type="protein sequence ID" value="HEN28513.1"/>
    <property type="molecule type" value="Genomic_DNA"/>
</dbReference>
<comment type="catalytic activity">
    <reaction evidence="1 7">
        <text>a ribonucleoside 5'-phosphate + H2O = a ribonucleoside + phosphate</text>
        <dbReference type="Rhea" id="RHEA:12484"/>
        <dbReference type="ChEBI" id="CHEBI:15377"/>
        <dbReference type="ChEBI" id="CHEBI:18254"/>
        <dbReference type="ChEBI" id="CHEBI:43474"/>
        <dbReference type="ChEBI" id="CHEBI:58043"/>
        <dbReference type="EC" id="3.1.3.5"/>
    </reaction>
</comment>
<dbReference type="GO" id="GO:0000166">
    <property type="term" value="F:nucleotide binding"/>
    <property type="evidence" value="ECO:0007669"/>
    <property type="project" value="UniProtKB-KW"/>
</dbReference>
<evidence type="ECO:0000256" key="1">
    <source>
        <dbReference type="ARBA" id="ARBA00000815"/>
    </source>
</evidence>
<keyword evidence="5 7" id="KW-0547">Nucleotide-binding</keyword>
<comment type="similarity">
    <text evidence="2 7">Belongs to the SurE nucleotidase family.</text>
</comment>
<dbReference type="InterPro" id="IPR030048">
    <property type="entry name" value="SurE"/>
</dbReference>
<feature type="domain" description="Survival protein SurE-like phosphatase/nucleotidase" evidence="8">
    <location>
        <begin position="6"/>
        <end position="188"/>
    </location>
</feature>
<dbReference type="SUPFAM" id="SSF64167">
    <property type="entry name" value="SurE-like"/>
    <property type="match status" value="1"/>
</dbReference>
<name>A0A7C2P1I4_UNCW3</name>
<feature type="binding site" evidence="7">
    <location>
        <position position="12"/>
    </location>
    <ligand>
        <name>a divalent metal cation</name>
        <dbReference type="ChEBI" id="CHEBI:60240"/>
    </ligand>
</feature>
<sequence>MEKKLILLSNDDGYDSEGIKILREYMLELGKVVVFAPSSERSASSHSITLRREILLKEVEKDIFAVEGTPVDSVLIGIYGVLQRKPDLVVSGINLGQNLGEDVFYSGTVAAAREGAMYGVPAMAVSLYVKREDKTKYYETAAHFARRVAKFLLTHRLNGELLNVNVPNLPLEKIKGVKFTRLSTRMYKDPVIKLRNSTYIIGGEPLWHVSKGTDLEAVLEGYVSISPLLIDITDYEKLGILRKFEKEIGGGTSER</sequence>
<dbReference type="GO" id="GO:0008254">
    <property type="term" value="F:3'-nucleotidase activity"/>
    <property type="evidence" value="ECO:0007669"/>
    <property type="project" value="TreeGrafter"/>
</dbReference>
<dbReference type="GO" id="GO:0004309">
    <property type="term" value="F:exopolyphosphatase activity"/>
    <property type="evidence" value="ECO:0007669"/>
    <property type="project" value="TreeGrafter"/>
</dbReference>
<evidence type="ECO:0000256" key="7">
    <source>
        <dbReference type="HAMAP-Rule" id="MF_00060"/>
    </source>
</evidence>
<comment type="function">
    <text evidence="7">Nucleotidase that shows phosphatase activity on nucleoside 5'-monophosphates.</text>
</comment>
<organism evidence="9">
    <name type="scientific">candidate division WOR-3 bacterium</name>
    <dbReference type="NCBI Taxonomy" id="2052148"/>
    <lineage>
        <taxon>Bacteria</taxon>
        <taxon>Bacteria division WOR-3</taxon>
    </lineage>
</organism>
<dbReference type="NCBIfam" id="NF001490">
    <property type="entry name" value="PRK00346.1-4"/>
    <property type="match status" value="1"/>
</dbReference>
<comment type="caution">
    <text evidence="9">The sequence shown here is derived from an EMBL/GenBank/DDBJ whole genome shotgun (WGS) entry which is preliminary data.</text>
</comment>
<dbReference type="GO" id="GO:0005737">
    <property type="term" value="C:cytoplasm"/>
    <property type="evidence" value="ECO:0007669"/>
    <property type="project" value="UniProtKB-SubCell"/>
</dbReference>
<feature type="binding site" evidence="7">
    <location>
        <position position="94"/>
    </location>
    <ligand>
        <name>a divalent metal cation</name>
        <dbReference type="ChEBI" id="CHEBI:60240"/>
    </ligand>
</feature>
<evidence type="ECO:0000313" key="9">
    <source>
        <dbReference type="EMBL" id="HEN28513.1"/>
    </source>
</evidence>
<dbReference type="Gene3D" id="3.40.1210.10">
    <property type="entry name" value="Survival protein SurE-like phosphatase/nucleotidase"/>
    <property type="match status" value="1"/>
</dbReference>
<reference evidence="9" key="1">
    <citation type="journal article" date="2020" name="mSystems">
        <title>Genome- and Community-Level Interaction Insights into Carbon Utilization and Element Cycling Functions of Hydrothermarchaeota in Hydrothermal Sediment.</title>
        <authorList>
            <person name="Zhou Z."/>
            <person name="Liu Y."/>
            <person name="Xu W."/>
            <person name="Pan J."/>
            <person name="Luo Z.H."/>
            <person name="Li M."/>
        </authorList>
    </citation>
    <scope>NUCLEOTIDE SEQUENCE [LARGE SCALE GENOMIC DNA]</scope>
    <source>
        <strain evidence="9">SpSt-34</strain>
        <strain evidence="10">SpSt-69</strain>
    </source>
</reference>
<dbReference type="GO" id="GO:0008253">
    <property type="term" value="F:5'-nucleotidase activity"/>
    <property type="evidence" value="ECO:0007669"/>
    <property type="project" value="UniProtKB-UniRule"/>
</dbReference>
<dbReference type="NCBIfam" id="TIGR00087">
    <property type="entry name" value="surE"/>
    <property type="match status" value="1"/>
</dbReference>
<evidence type="ECO:0000256" key="5">
    <source>
        <dbReference type="ARBA" id="ARBA00022741"/>
    </source>
</evidence>
<dbReference type="EMBL" id="DTDJ01000043">
    <property type="protein sequence ID" value="HGL17961.1"/>
    <property type="molecule type" value="Genomic_DNA"/>
</dbReference>
<dbReference type="AlphaFoldDB" id="A0A7C2P1I4"/>
<proteinExistence type="inferred from homology"/>
<keyword evidence="6 7" id="KW-0378">Hydrolase</keyword>
<gene>
    <name evidence="7 9" type="primary">surE</name>
    <name evidence="9" type="ORF">ENQ77_07715</name>
    <name evidence="10" type="ORF">ENU66_06445</name>
    <name evidence="11" type="ORF">ENU66_06520</name>
</gene>
<accession>A0A7C2P1I4</accession>
<comment type="subcellular location">
    <subcellularLocation>
        <location evidence="7">Cytoplasm</location>
    </subcellularLocation>
</comment>